<protein>
    <submittedName>
        <fullName evidence="1">Uncharacterized protein</fullName>
    </submittedName>
</protein>
<reference evidence="1" key="1">
    <citation type="submission" date="2020-08" db="EMBL/GenBank/DDBJ databases">
        <title>Multicomponent nature underlies the extraordinary mechanical properties of spider dragline silk.</title>
        <authorList>
            <person name="Kono N."/>
            <person name="Nakamura H."/>
            <person name="Mori M."/>
            <person name="Yoshida Y."/>
            <person name="Ohtoshi R."/>
            <person name="Malay A.D."/>
            <person name="Moran D.A.P."/>
            <person name="Tomita M."/>
            <person name="Numata K."/>
            <person name="Arakawa K."/>
        </authorList>
    </citation>
    <scope>NUCLEOTIDE SEQUENCE</scope>
</reference>
<accession>A0A8X6PD84</accession>
<evidence type="ECO:0000313" key="1">
    <source>
        <dbReference type="EMBL" id="GFT61246.1"/>
    </source>
</evidence>
<organism evidence="1 2">
    <name type="scientific">Nephila pilipes</name>
    <name type="common">Giant wood spider</name>
    <name type="synonym">Nephila maculata</name>
    <dbReference type="NCBI Taxonomy" id="299642"/>
    <lineage>
        <taxon>Eukaryota</taxon>
        <taxon>Metazoa</taxon>
        <taxon>Ecdysozoa</taxon>
        <taxon>Arthropoda</taxon>
        <taxon>Chelicerata</taxon>
        <taxon>Arachnida</taxon>
        <taxon>Araneae</taxon>
        <taxon>Araneomorphae</taxon>
        <taxon>Entelegynae</taxon>
        <taxon>Araneoidea</taxon>
        <taxon>Nephilidae</taxon>
        <taxon>Nephila</taxon>
    </lineage>
</organism>
<keyword evidence="2" id="KW-1185">Reference proteome</keyword>
<dbReference type="EMBL" id="BMAW01114321">
    <property type="protein sequence ID" value="GFT61246.1"/>
    <property type="molecule type" value="Genomic_DNA"/>
</dbReference>
<comment type="caution">
    <text evidence="1">The sequence shown here is derived from an EMBL/GenBank/DDBJ whole genome shotgun (WGS) entry which is preliminary data.</text>
</comment>
<gene>
    <name evidence="1" type="ORF">NPIL_12281</name>
</gene>
<dbReference type="Proteomes" id="UP000887013">
    <property type="component" value="Unassembled WGS sequence"/>
</dbReference>
<name>A0A8X6PD84_NEPPI</name>
<proteinExistence type="predicted"/>
<evidence type="ECO:0000313" key="2">
    <source>
        <dbReference type="Proteomes" id="UP000887013"/>
    </source>
</evidence>
<dbReference type="AlphaFoldDB" id="A0A8X6PD84"/>
<sequence length="180" mass="21089">MTLSSHSNTYELSQISASERSEYRFFKNAALTQRMRVNRTGPNIADPEIESTQRWNHSSHEGRLFSKYRRRLTEDVIAALCSTYYSSGLAKSDVFNVRVDIGILLLLLYLYVKANYDFFNSEYVGHEVRTVRKCSICLEKRKQTIANTERRNVISWNAAISYLIRQRCNYQVDMFKNVFL</sequence>